<gene>
    <name evidence="1" type="ORF">AXF13_04680</name>
</gene>
<name>A0A109W973_9BACT</name>
<protein>
    <recommendedName>
        <fullName evidence="3">DNA-binding protein</fullName>
    </recommendedName>
</protein>
<dbReference type="EMBL" id="CP014229">
    <property type="protein sequence ID" value="AMD89463.1"/>
    <property type="molecule type" value="Genomic_DNA"/>
</dbReference>
<evidence type="ECO:0000313" key="2">
    <source>
        <dbReference type="Proteomes" id="UP000069241"/>
    </source>
</evidence>
<proteinExistence type="predicted"/>
<organism evidence="1 2">
    <name type="scientific">Desulfovibrio fairfieldensis</name>
    <dbReference type="NCBI Taxonomy" id="44742"/>
    <lineage>
        <taxon>Bacteria</taxon>
        <taxon>Pseudomonadati</taxon>
        <taxon>Thermodesulfobacteriota</taxon>
        <taxon>Desulfovibrionia</taxon>
        <taxon>Desulfovibrionales</taxon>
        <taxon>Desulfovibrionaceae</taxon>
        <taxon>Desulfovibrio</taxon>
    </lineage>
</organism>
<dbReference type="Proteomes" id="UP000069241">
    <property type="component" value="Chromosome"/>
</dbReference>
<accession>A0A109W973</accession>
<evidence type="ECO:0000313" key="1">
    <source>
        <dbReference type="EMBL" id="AMD89463.1"/>
    </source>
</evidence>
<dbReference type="AlphaFoldDB" id="A0A109W973"/>
<sequence>MSQETMIVRPVQVLRGYKNIAATLRTSEEKVRDMIAAGAPVVMEGDMPKVEAAELWAWYVQWRNGEGKKQRRPPACGRPC</sequence>
<dbReference type="RefSeq" id="WP_062251834.1">
    <property type="nucleotide sequence ID" value="NZ_CP014229.1"/>
</dbReference>
<reference evidence="2" key="1">
    <citation type="submission" date="2016-02" db="EMBL/GenBank/DDBJ databases">
        <authorList>
            <person name="Holder M.E."/>
            <person name="Ajami N.J."/>
            <person name="Petrosino J.F."/>
        </authorList>
    </citation>
    <scope>NUCLEOTIDE SEQUENCE [LARGE SCALE GENOMIC DNA]</scope>
    <source>
        <strain evidence="2">CCUG 45958</strain>
    </source>
</reference>
<keyword evidence="2" id="KW-1185">Reference proteome</keyword>
<evidence type="ECO:0008006" key="3">
    <source>
        <dbReference type="Google" id="ProtNLM"/>
    </source>
</evidence>
<dbReference type="STRING" id="44742.AXF13_04680"/>
<dbReference type="KEGG" id="dfi:AXF13_04680"/>